<dbReference type="GO" id="GO:0008783">
    <property type="term" value="F:agmatinase activity"/>
    <property type="evidence" value="ECO:0007669"/>
    <property type="project" value="TreeGrafter"/>
</dbReference>
<dbReference type="CDD" id="cd11592">
    <property type="entry name" value="Agmatinase_PAH"/>
    <property type="match status" value="1"/>
</dbReference>
<dbReference type="STRING" id="1555112.LIP_2084"/>
<dbReference type="KEGG" id="lpil:LIP_2084"/>
<feature type="binding site" evidence="4">
    <location>
        <position position="239"/>
    </location>
    <ligand>
        <name>Mn(2+)</name>
        <dbReference type="ChEBI" id="CHEBI:29035"/>
        <label>1</label>
    </ligand>
</feature>
<dbReference type="InterPro" id="IPR006035">
    <property type="entry name" value="Ureohydrolase"/>
</dbReference>
<dbReference type="PRINTS" id="PR00116">
    <property type="entry name" value="ARGINASE"/>
</dbReference>
<dbReference type="Proteomes" id="UP000065807">
    <property type="component" value="Chromosome"/>
</dbReference>
<gene>
    <name evidence="6" type="ORF">LIP_2084</name>
</gene>
<dbReference type="Pfam" id="PF00491">
    <property type="entry name" value="Arginase"/>
    <property type="match status" value="1"/>
</dbReference>
<evidence type="ECO:0000256" key="3">
    <source>
        <dbReference type="ARBA" id="ARBA00022801"/>
    </source>
</evidence>
<dbReference type="RefSeq" id="WP_198409486.1">
    <property type="nucleotide sequence ID" value="NZ_AP014924.1"/>
</dbReference>
<keyword evidence="7" id="KW-1185">Reference proteome</keyword>
<evidence type="ECO:0000256" key="1">
    <source>
        <dbReference type="ARBA" id="ARBA00009227"/>
    </source>
</evidence>
<evidence type="ECO:0000256" key="5">
    <source>
        <dbReference type="RuleBase" id="RU003684"/>
    </source>
</evidence>
<sequence>MKYRPVTEEMQPRFVGLQTFMQMPHNRQTDGVDVAIVGLPFDTGGTYRVGARFGPAAIRAASQMLHPYNPATGVDLTERLSAVDYGDLRVVPGAVERSHALLADGLEPLHRNGLRVIGLGGDHSVSLPHLQAAASVHGPLALIQFDSHSDLWDEFWGERRNHGTVIRRALEEGFIDPSASIQVGLRGSLSNRAESAFSREFGFAVLSTADLRHRPGALREAPRKIRERVGERRSFVTFDVDFVDPAFAPGTGTPEVGGFSSWETLELLRGLSGIEFVGFDVVEVIPAYDHASITALLAATVVHEMLGLVACSETR</sequence>
<dbReference type="Gene3D" id="3.40.800.10">
    <property type="entry name" value="Ureohydrolase domain"/>
    <property type="match status" value="1"/>
</dbReference>
<dbReference type="NCBIfam" id="NF002564">
    <property type="entry name" value="PRK02190.1"/>
    <property type="match status" value="1"/>
</dbReference>
<proteinExistence type="inferred from homology"/>
<dbReference type="GO" id="GO:0046872">
    <property type="term" value="F:metal ion binding"/>
    <property type="evidence" value="ECO:0007669"/>
    <property type="project" value="UniProtKB-KW"/>
</dbReference>
<dbReference type="SUPFAM" id="SSF52768">
    <property type="entry name" value="Arginase/deacetylase"/>
    <property type="match status" value="1"/>
</dbReference>
<dbReference type="NCBIfam" id="TIGR01230">
    <property type="entry name" value="agmatinase"/>
    <property type="match status" value="1"/>
</dbReference>
<evidence type="ECO:0000256" key="4">
    <source>
        <dbReference type="PIRSR" id="PIRSR036979-1"/>
    </source>
</evidence>
<protein>
    <submittedName>
        <fullName evidence="6">Guanidinobutyrase</fullName>
    </submittedName>
</protein>
<name>A0A0K2SLE4_LIMPI</name>
<keyword evidence="4" id="KW-0464">Manganese</keyword>
<feature type="binding site" evidence="4">
    <location>
        <position position="123"/>
    </location>
    <ligand>
        <name>Mn(2+)</name>
        <dbReference type="ChEBI" id="CHEBI:29035"/>
        <label>1</label>
    </ligand>
</feature>
<dbReference type="GO" id="GO:0033389">
    <property type="term" value="P:putrescine biosynthetic process from arginine, via agmatine"/>
    <property type="evidence" value="ECO:0007669"/>
    <property type="project" value="TreeGrafter"/>
</dbReference>
<evidence type="ECO:0000313" key="7">
    <source>
        <dbReference type="Proteomes" id="UP000065807"/>
    </source>
</evidence>
<dbReference type="PROSITE" id="PS51409">
    <property type="entry name" value="ARGINASE_2"/>
    <property type="match status" value="1"/>
</dbReference>
<dbReference type="PATRIC" id="fig|1555112.3.peg.2123"/>
<keyword evidence="3 5" id="KW-0378">Hydrolase</keyword>
<organism evidence="6 7">
    <name type="scientific">Limnochorda pilosa</name>
    <dbReference type="NCBI Taxonomy" id="1555112"/>
    <lineage>
        <taxon>Bacteria</taxon>
        <taxon>Bacillati</taxon>
        <taxon>Bacillota</taxon>
        <taxon>Limnochordia</taxon>
        <taxon>Limnochordales</taxon>
        <taxon>Limnochordaceae</taxon>
        <taxon>Limnochorda</taxon>
    </lineage>
</organism>
<reference evidence="7" key="2">
    <citation type="journal article" date="2016" name="Int. J. Syst. Evol. Microbiol.">
        <title>Complete genome sequence and cell structure of Limnochorda pilosa, a Gram-negative spore-former within the phylum Firmicutes.</title>
        <authorList>
            <person name="Watanabe M."/>
            <person name="Kojima H."/>
            <person name="Fukui M."/>
        </authorList>
    </citation>
    <scope>NUCLEOTIDE SEQUENCE [LARGE SCALE GENOMIC DNA]</scope>
    <source>
        <strain evidence="7">HC45</strain>
    </source>
</reference>
<dbReference type="PANTHER" id="PTHR11358:SF26">
    <property type="entry name" value="GUANIDINO ACID HYDROLASE, MITOCHONDRIAL"/>
    <property type="match status" value="1"/>
</dbReference>
<feature type="binding site" evidence="4">
    <location>
        <position position="146"/>
    </location>
    <ligand>
        <name>Mn(2+)</name>
        <dbReference type="ChEBI" id="CHEBI:29035"/>
        <label>1</label>
    </ligand>
</feature>
<comment type="cofactor">
    <cofactor evidence="4">
        <name>Mn(2+)</name>
        <dbReference type="ChEBI" id="CHEBI:29035"/>
    </cofactor>
    <text evidence="4">Binds 2 manganese ions per subunit.</text>
</comment>
<dbReference type="InterPro" id="IPR023696">
    <property type="entry name" value="Ureohydrolase_dom_sf"/>
</dbReference>
<comment type="similarity">
    <text evidence="1">Belongs to the arginase family. Agmatinase subfamily.</text>
</comment>
<keyword evidence="2 4" id="KW-0479">Metal-binding</keyword>
<dbReference type="EMBL" id="AP014924">
    <property type="protein sequence ID" value="BAS27925.1"/>
    <property type="molecule type" value="Genomic_DNA"/>
</dbReference>
<reference evidence="7" key="1">
    <citation type="submission" date="2015-07" db="EMBL/GenBank/DDBJ databases">
        <title>Complete genome sequence and phylogenetic analysis of Limnochorda pilosa.</title>
        <authorList>
            <person name="Watanabe M."/>
            <person name="Kojima H."/>
            <person name="Fukui M."/>
        </authorList>
    </citation>
    <scope>NUCLEOTIDE SEQUENCE [LARGE SCALE GENOMIC DNA]</scope>
    <source>
        <strain evidence="7">HC45</strain>
    </source>
</reference>
<dbReference type="InterPro" id="IPR005925">
    <property type="entry name" value="Agmatinase-rel"/>
</dbReference>
<dbReference type="PROSITE" id="PS01053">
    <property type="entry name" value="ARGINASE_1"/>
    <property type="match status" value="1"/>
</dbReference>
<dbReference type="AlphaFoldDB" id="A0A0K2SLE4"/>
<feature type="binding site" evidence="4">
    <location>
        <position position="150"/>
    </location>
    <ligand>
        <name>Mn(2+)</name>
        <dbReference type="ChEBI" id="CHEBI:29035"/>
        <label>1</label>
    </ligand>
</feature>
<evidence type="ECO:0000256" key="2">
    <source>
        <dbReference type="ARBA" id="ARBA00022723"/>
    </source>
</evidence>
<evidence type="ECO:0000313" key="6">
    <source>
        <dbReference type="EMBL" id="BAS27925.1"/>
    </source>
</evidence>
<accession>A0A0K2SLE4</accession>
<dbReference type="PANTHER" id="PTHR11358">
    <property type="entry name" value="ARGINASE/AGMATINASE"/>
    <property type="match status" value="1"/>
</dbReference>
<dbReference type="PIRSF" id="PIRSF036979">
    <property type="entry name" value="Arginase"/>
    <property type="match status" value="1"/>
</dbReference>
<feature type="binding site" evidence="4">
    <location>
        <position position="148"/>
    </location>
    <ligand>
        <name>Mn(2+)</name>
        <dbReference type="ChEBI" id="CHEBI:29035"/>
        <label>1</label>
    </ligand>
</feature>
<dbReference type="InterPro" id="IPR020855">
    <property type="entry name" value="Ureohydrolase_Mn_BS"/>
</dbReference>
<feature type="binding site" evidence="4">
    <location>
        <position position="241"/>
    </location>
    <ligand>
        <name>Mn(2+)</name>
        <dbReference type="ChEBI" id="CHEBI:29035"/>
        <label>1</label>
    </ligand>
</feature>